<accession>A0ABS2GVF9</accession>
<dbReference type="RefSeq" id="WP_205050324.1">
    <property type="nucleotide sequence ID" value="NZ_JACJKX010000008.1"/>
</dbReference>
<gene>
    <name evidence="1" type="ORF">H5985_05560</name>
</gene>
<evidence type="ECO:0000313" key="2">
    <source>
        <dbReference type="Proteomes" id="UP000777002"/>
    </source>
</evidence>
<keyword evidence="2" id="KW-1185">Reference proteome</keyword>
<evidence type="ECO:0000313" key="1">
    <source>
        <dbReference type="EMBL" id="MBM6928736.1"/>
    </source>
</evidence>
<dbReference type="Gene3D" id="3.40.50.1980">
    <property type="entry name" value="Nitrogenase molybdenum iron protein domain"/>
    <property type="match status" value="1"/>
</dbReference>
<proteinExistence type="predicted"/>
<dbReference type="Proteomes" id="UP000777002">
    <property type="component" value="Unassembled WGS sequence"/>
</dbReference>
<dbReference type="SUPFAM" id="SSF53807">
    <property type="entry name" value="Helical backbone' metal receptor"/>
    <property type="match status" value="1"/>
</dbReference>
<protein>
    <submittedName>
        <fullName evidence="1">ABC transporter substrate-binding protein</fullName>
    </submittedName>
</protein>
<reference evidence="1 2" key="1">
    <citation type="journal article" date="2021" name="Sci. Rep.">
        <title>The distribution of antibiotic resistance genes in chicken gut microbiota commensals.</title>
        <authorList>
            <person name="Juricova H."/>
            <person name="Matiasovicova J."/>
            <person name="Kubasova T."/>
            <person name="Cejkova D."/>
            <person name="Rychlik I."/>
        </authorList>
    </citation>
    <scope>NUCLEOTIDE SEQUENCE [LARGE SCALE GENOMIC DNA]</scope>
    <source>
        <strain evidence="1 2">An562</strain>
    </source>
</reference>
<sequence>MSQIPNFYIPFPRYENAVFIGDTAIETLSSMKIYAKGLIGSDIPNMHTYHPYEKHLECTACVLNDRRILTKALEKQSMDYVLLEDNGRPELNPVVLKTGLQEIGIKTLVLDVTGSPQEILQRAGELFGEQARARRAIKLFDEKYRLINDRLCTPIRKALILLSVRHPFTDELYHFALSAQSELSQFIVPLNVKNVLTDDRPSSPMQGVIDFDEISSQTLTNLNPDFIALCGDASGGMLALNQRIHREGFYCQAIRNMNIFSLPYYCDAMKCQQPWIMQKWIECLDPKN</sequence>
<name>A0ABS2GVF9_9BURK</name>
<dbReference type="EMBL" id="JACJKX010000008">
    <property type="protein sequence ID" value="MBM6928736.1"/>
    <property type="molecule type" value="Genomic_DNA"/>
</dbReference>
<organism evidence="1 2">
    <name type="scientific">Parasutterella secunda</name>
    <dbReference type="NCBI Taxonomy" id="626947"/>
    <lineage>
        <taxon>Bacteria</taxon>
        <taxon>Pseudomonadati</taxon>
        <taxon>Pseudomonadota</taxon>
        <taxon>Betaproteobacteria</taxon>
        <taxon>Burkholderiales</taxon>
        <taxon>Sutterellaceae</taxon>
        <taxon>Parasutterella</taxon>
    </lineage>
</organism>
<comment type="caution">
    <text evidence="1">The sequence shown here is derived from an EMBL/GenBank/DDBJ whole genome shotgun (WGS) entry which is preliminary data.</text>
</comment>